<dbReference type="AlphaFoldDB" id="A0A1G9XRS4"/>
<dbReference type="Gene3D" id="3.20.20.105">
    <property type="entry name" value="Queuine tRNA-ribosyltransferase-like"/>
    <property type="match status" value="1"/>
</dbReference>
<sequence length="258" mass="28924">MRFYLGTHQPAWLSRDLGVPLLVSHRRLAGRRSLPRASGPWALDSGGFTELSLHGRWRFDERTYVAAVRRYAAEIGQLTFAAPMDRMTEPHVLARTGASLRMHQRMTVANYLRLKELAPELPFIPVLQGDSVADYHRCADWYERHGVDLGALSLIGVGSICRRQHTAEVERIVRSLATRGYRLHAFGAKVLGLRRYGDKIASSDSMSWSMRGRYVPGCTPSHRSESNCLTFALGWHRRVQTMLGPHDEAAGDTLTSAA</sequence>
<dbReference type="Proteomes" id="UP000199682">
    <property type="component" value="Unassembled WGS sequence"/>
</dbReference>
<reference evidence="3" key="1">
    <citation type="submission" date="2016-10" db="EMBL/GenBank/DDBJ databases">
        <authorList>
            <person name="Varghese N."/>
            <person name="Submissions S."/>
        </authorList>
    </citation>
    <scope>NUCLEOTIDE SEQUENCE [LARGE SCALE GENOMIC DNA]</scope>
    <source>
        <strain evidence="3">DSM 44796</strain>
    </source>
</reference>
<accession>A0A1G9XRS4</accession>
<dbReference type="InterPro" id="IPR036511">
    <property type="entry name" value="TGT-like_sf"/>
</dbReference>
<dbReference type="SUPFAM" id="SSF51713">
    <property type="entry name" value="tRNA-guanine transglycosylase"/>
    <property type="match status" value="1"/>
</dbReference>
<dbReference type="Pfam" id="PF23859">
    <property type="entry name" value="DpdA"/>
    <property type="match status" value="1"/>
</dbReference>
<dbReference type="GO" id="GO:0006400">
    <property type="term" value="P:tRNA modification"/>
    <property type="evidence" value="ECO:0007669"/>
    <property type="project" value="InterPro"/>
</dbReference>
<feature type="domain" description="DeoxyPurine in DNA protein A" evidence="1">
    <location>
        <begin position="2"/>
        <end position="240"/>
    </location>
</feature>
<dbReference type="InterPro" id="IPR055645">
    <property type="entry name" value="DpdA"/>
</dbReference>
<organism evidence="2 3">
    <name type="scientific">Lentzea albidocapillata subsp. violacea</name>
    <dbReference type="NCBI Taxonomy" id="128104"/>
    <lineage>
        <taxon>Bacteria</taxon>
        <taxon>Bacillati</taxon>
        <taxon>Actinomycetota</taxon>
        <taxon>Actinomycetes</taxon>
        <taxon>Pseudonocardiales</taxon>
        <taxon>Pseudonocardiaceae</taxon>
        <taxon>Lentzea</taxon>
    </lineage>
</organism>
<protein>
    <recommendedName>
        <fullName evidence="1">DeoxyPurine in DNA protein A domain-containing protein</fullName>
    </recommendedName>
</protein>
<proteinExistence type="predicted"/>
<evidence type="ECO:0000313" key="3">
    <source>
        <dbReference type="Proteomes" id="UP000199682"/>
    </source>
</evidence>
<name>A0A1G9XRS4_9PSEU</name>
<evidence type="ECO:0000313" key="2">
    <source>
        <dbReference type="EMBL" id="SDM99522.1"/>
    </source>
</evidence>
<dbReference type="RefSeq" id="WP_090014738.1">
    <property type="nucleotide sequence ID" value="NZ_FNET01000031.1"/>
</dbReference>
<evidence type="ECO:0000259" key="1">
    <source>
        <dbReference type="Pfam" id="PF23859"/>
    </source>
</evidence>
<gene>
    <name evidence="2" type="ORF">SAMN04488074_13125</name>
</gene>
<dbReference type="EMBL" id="FNET01000031">
    <property type="protein sequence ID" value="SDM99522.1"/>
    <property type="molecule type" value="Genomic_DNA"/>
</dbReference>